<dbReference type="PRINTS" id="PR00413">
    <property type="entry name" value="HADHALOGNASE"/>
</dbReference>
<reference evidence="2" key="2">
    <citation type="submission" date="2020-12" db="EMBL/GenBank/DDBJ databases">
        <title>New Spironucleus salmonicida genome in near-complete chromosomes.</title>
        <authorList>
            <person name="Xu F."/>
            <person name="Kurt Z."/>
            <person name="Jimenez-Gonzalez A."/>
            <person name="Astvaldsson A."/>
            <person name="Andersson J.O."/>
            <person name="Svard S.G."/>
        </authorList>
    </citation>
    <scope>NUCLEOTIDE SEQUENCE</scope>
    <source>
        <strain evidence="2">ATCC 50377</strain>
    </source>
</reference>
<dbReference type="InterPro" id="IPR023214">
    <property type="entry name" value="HAD_sf"/>
</dbReference>
<organism evidence="1">
    <name type="scientific">Spironucleus salmonicida</name>
    <dbReference type="NCBI Taxonomy" id="348837"/>
    <lineage>
        <taxon>Eukaryota</taxon>
        <taxon>Metamonada</taxon>
        <taxon>Diplomonadida</taxon>
        <taxon>Hexamitidae</taxon>
        <taxon>Hexamitinae</taxon>
        <taxon>Spironucleus</taxon>
    </lineage>
</organism>
<keyword evidence="3" id="KW-1185">Reference proteome</keyword>
<dbReference type="Gene3D" id="1.10.150.240">
    <property type="entry name" value="Putative phosphatase, domain 2"/>
    <property type="match status" value="1"/>
</dbReference>
<dbReference type="GO" id="GO:0016791">
    <property type="term" value="F:phosphatase activity"/>
    <property type="evidence" value="ECO:0007669"/>
    <property type="project" value="TreeGrafter"/>
</dbReference>
<dbReference type="NCBIfam" id="TIGR01509">
    <property type="entry name" value="HAD-SF-IA-v3"/>
    <property type="match status" value="1"/>
</dbReference>
<gene>
    <name evidence="1" type="ORF">SS50377_19067</name>
    <name evidence="2" type="ORF">SS50377_26498</name>
</gene>
<dbReference type="PANTHER" id="PTHR18901">
    <property type="entry name" value="2-DEOXYGLUCOSE-6-PHOSPHATE PHOSPHATASE 2"/>
    <property type="match status" value="1"/>
</dbReference>
<sequence length="211" mass="23591">MEQIINQAEAIIFDFDGTLVDTNQIWLDTDNVIKAEFGLNFDMDHYLPLIQGNIFMHICEEIVSYYKPKTDAITLKNRYFEVYKSFAAKSKLVPGAKEYMQKLQVRGSKYAIASANPTELNSHIFKTHEISHLAPEIFVSCDDVGKGKPSPDVFLEAAKQLNVDITKCVVFEDSIVGVQAAKASGAVVVCIGQKGRDLADFCIDDYLQLIQ</sequence>
<reference evidence="1 2" key="1">
    <citation type="journal article" date="2014" name="PLoS Genet.">
        <title>The Genome of Spironucleus salmonicida Highlights a Fish Pathogen Adapted to Fluctuating Environments.</title>
        <authorList>
            <person name="Xu F."/>
            <person name="Jerlstrom-Hultqvist J."/>
            <person name="Einarsson E."/>
            <person name="Astvaldsson A."/>
            <person name="Svard S.G."/>
            <person name="Andersson J.O."/>
        </authorList>
    </citation>
    <scope>NUCLEOTIDE SEQUENCE</scope>
    <source>
        <strain evidence="2">ATCC 50377</strain>
    </source>
</reference>
<dbReference type="CDD" id="cd07505">
    <property type="entry name" value="HAD_BPGM-like"/>
    <property type="match status" value="1"/>
</dbReference>
<keyword evidence="1" id="KW-0378">Hydrolase</keyword>
<accession>V6LAV1</accession>
<dbReference type="NCBIfam" id="TIGR01549">
    <property type="entry name" value="HAD-SF-IA-v1"/>
    <property type="match status" value="1"/>
</dbReference>
<protein>
    <submittedName>
        <fullName evidence="2">Beta-phosphoglucomutase</fullName>
    </submittedName>
    <submittedName>
        <fullName evidence="1">Hydrolase, haloacid dehalogenase-like family</fullName>
    </submittedName>
</protein>
<evidence type="ECO:0000313" key="3">
    <source>
        <dbReference type="Proteomes" id="UP000018208"/>
    </source>
</evidence>
<dbReference type="InterPro" id="IPR006439">
    <property type="entry name" value="HAD-SF_hydro_IA"/>
</dbReference>
<dbReference type="AlphaFoldDB" id="V6LAV1"/>
<dbReference type="SUPFAM" id="SSF56784">
    <property type="entry name" value="HAD-like"/>
    <property type="match status" value="1"/>
</dbReference>
<evidence type="ECO:0000313" key="2">
    <source>
        <dbReference type="EMBL" id="KAH0572288.1"/>
    </source>
</evidence>
<dbReference type="OrthoDB" id="40579at2759"/>
<dbReference type="Gene3D" id="3.40.50.1000">
    <property type="entry name" value="HAD superfamily/HAD-like"/>
    <property type="match status" value="1"/>
</dbReference>
<dbReference type="SFLD" id="SFLDS00003">
    <property type="entry name" value="Haloacid_Dehalogenase"/>
    <property type="match status" value="1"/>
</dbReference>
<dbReference type="Proteomes" id="UP000018208">
    <property type="component" value="Unassembled WGS sequence"/>
</dbReference>
<dbReference type="InterPro" id="IPR041492">
    <property type="entry name" value="HAD_2"/>
</dbReference>
<dbReference type="EMBL" id="AUWU02000006">
    <property type="protein sequence ID" value="KAH0572288.1"/>
    <property type="molecule type" value="Genomic_DNA"/>
</dbReference>
<dbReference type="SFLD" id="SFLDG01129">
    <property type="entry name" value="C1.5:_HAD__Beta-PGM__Phosphata"/>
    <property type="match status" value="1"/>
</dbReference>
<dbReference type="InterPro" id="IPR023198">
    <property type="entry name" value="PGP-like_dom2"/>
</dbReference>
<evidence type="ECO:0000313" key="1">
    <source>
        <dbReference type="EMBL" id="EST41353.1"/>
    </source>
</evidence>
<dbReference type="Pfam" id="PF13419">
    <property type="entry name" value="HAD_2"/>
    <property type="match status" value="1"/>
</dbReference>
<dbReference type="EMBL" id="KI546170">
    <property type="protein sequence ID" value="EST41353.1"/>
    <property type="molecule type" value="Genomic_DNA"/>
</dbReference>
<dbReference type="PANTHER" id="PTHR18901:SF38">
    <property type="entry name" value="PSEUDOURIDINE-5'-PHOSPHATASE"/>
    <property type="match status" value="1"/>
</dbReference>
<dbReference type="InterPro" id="IPR036412">
    <property type="entry name" value="HAD-like_sf"/>
</dbReference>
<proteinExistence type="predicted"/>
<name>V6LAV1_9EUKA</name>
<dbReference type="VEuPathDB" id="GiardiaDB:SS50377_26498"/>